<dbReference type="EMBL" id="VICG01000015">
    <property type="protein sequence ID" value="KAA8564336.1"/>
    <property type="molecule type" value="Genomic_DNA"/>
</dbReference>
<name>A0A5M9J9K4_MONFR</name>
<organism evidence="1 2">
    <name type="scientific">Monilinia fructicola</name>
    <name type="common">Brown rot fungus</name>
    <name type="synonym">Ciboria fructicola</name>
    <dbReference type="NCBI Taxonomy" id="38448"/>
    <lineage>
        <taxon>Eukaryota</taxon>
        <taxon>Fungi</taxon>
        <taxon>Dikarya</taxon>
        <taxon>Ascomycota</taxon>
        <taxon>Pezizomycotina</taxon>
        <taxon>Leotiomycetes</taxon>
        <taxon>Helotiales</taxon>
        <taxon>Sclerotiniaceae</taxon>
        <taxon>Monilinia</taxon>
    </lineage>
</organism>
<reference evidence="1 2" key="1">
    <citation type="submission" date="2019-06" db="EMBL/GenBank/DDBJ databases">
        <title>Genome Sequence of the Brown Rot Fungal Pathogen Monilinia fructicola.</title>
        <authorList>
            <person name="De Miccolis Angelini R.M."/>
            <person name="Landi L."/>
            <person name="Abate D."/>
            <person name="Pollastro S."/>
            <person name="Romanazzi G."/>
            <person name="Faretra F."/>
        </authorList>
    </citation>
    <scope>NUCLEOTIDE SEQUENCE [LARGE SCALE GENOMIC DNA]</scope>
    <source>
        <strain evidence="1 2">Mfrc123</strain>
    </source>
</reference>
<accession>A0A5M9J9K4</accession>
<keyword evidence="2" id="KW-1185">Reference proteome</keyword>
<dbReference type="Proteomes" id="UP000322873">
    <property type="component" value="Unassembled WGS sequence"/>
</dbReference>
<evidence type="ECO:0000313" key="1">
    <source>
        <dbReference type="EMBL" id="KAA8564336.1"/>
    </source>
</evidence>
<proteinExistence type="predicted"/>
<evidence type="ECO:0000313" key="2">
    <source>
        <dbReference type="Proteomes" id="UP000322873"/>
    </source>
</evidence>
<sequence length="74" mass="8561">MCTLWIIGSSKLPDVFWDLDAYSIVSIKKRSNMQDKISRKGVSLYRKEDSHAVSIEVGTPKEERARSIFRQATW</sequence>
<comment type="caution">
    <text evidence="1">The sequence shown here is derived from an EMBL/GenBank/DDBJ whole genome shotgun (WGS) entry which is preliminary data.</text>
</comment>
<dbReference type="AlphaFoldDB" id="A0A5M9J9K4"/>
<protein>
    <submittedName>
        <fullName evidence="1">Uncharacterized protein</fullName>
    </submittedName>
</protein>
<gene>
    <name evidence="1" type="ORF">EYC84_011280</name>
</gene>